<dbReference type="AlphaFoldDB" id="W1PLB0"/>
<dbReference type="PANTHER" id="PTHR31447">
    <property type="entry name" value="HYDROXYPROLINE-RICH GLYCOPROTEIN FAMILY PROTEIN-RELATED"/>
    <property type="match status" value="1"/>
</dbReference>
<dbReference type="Proteomes" id="UP000017836">
    <property type="component" value="Unassembled WGS sequence"/>
</dbReference>
<evidence type="ECO:0000313" key="3">
    <source>
        <dbReference type="EMBL" id="ERN10782.1"/>
    </source>
</evidence>
<organism evidence="3 4">
    <name type="scientific">Amborella trichopoda</name>
    <dbReference type="NCBI Taxonomy" id="13333"/>
    <lineage>
        <taxon>Eukaryota</taxon>
        <taxon>Viridiplantae</taxon>
        <taxon>Streptophyta</taxon>
        <taxon>Embryophyta</taxon>
        <taxon>Tracheophyta</taxon>
        <taxon>Spermatophyta</taxon>
        <taxon>Magnoliopsida</taxon>
        <taxon>Amborellales</taxon>
        <taxon>Amborellaceae</taxon>
        <taxon>Amborella</taxon>
    </lineage>
</organism>
<dbReference type="InterPro" id="IPR044842">
    <property type="entry name" value="ALKBH9B/ALKBH10B-like"/>
</dbReference>
<dbReference type="eggNOG" id="KOG4176">
    <property type="taxonomic scope" value="Eukaryota"/>
</dbReference>
<dbReference type="InterPro" id="IPR037151">
    <property type="entry name" value="AlkB-like_sf"/>
</dbReference>
<gene>
    <name evidence="3" type="ORF">AMTR_s00027p00219810</name>
</gene>
<dbReference type="GO" id="GO:0003729">
    <property type="term" value="F:mRNA binding"/>
    <property type="evidence" value="ECO:0007669"/>
    <property type="project" value="InterPro"/>
</dbReference>
<evidence type="ECO:0000256" key="2">
    <source>
        <dbReference type="SAM" id="MobiDB-lite"/>
    </source>
</evidence>
<dbReference type="HOGENOM" id="CLU_944414_0_0_1"/>
<dbReference type="Gramene" id="ERN10782">
    <property type="protein sequence ID" value="ERN10782"/>
    <property type="gene ID" value="AMTR_s00027p00219810"/>
</dbReference>
<dbReference type="GO" id="GO:0006402">
    <property type="term" value="P:mRNA catabolic process"/>
    <property type="evidence" value="ECO:0007669"/>
    <property type="project" value="InterPro"/>
</dbReference>
<name>W1PLB0_AMBTC</name>
<feature type="region of interest" description="Disordered" evidence="2">
    <location>
        <begin position="77"/>
        <end position="118"/>
    </location>
</feature>
<feature type="compositionally biased region" description="Low complexity" evidence="2">
    <location>
        <begin position="107"/>
        <end position="118"/>
    </location>
</feature>
<dbReference type="PANTHER" id="PTHR31447:SF23">
    <property type="entry name" value="2-OXOGLUTARATE AND FE(II)-DEPENDENT OXYGENASE SUPERFAMILY PROTEIN"/>
    <property type="match status" value="1"/>
</dbReference>
<feature type="compositionally biased region" description="Polar residues" evidence="2">
    <location>
        <begin position="85"/>
        <end position="102"/>
    </location>
</feature>
<protein>
    <submittedName>
        <fullName evidence="3">Uncharacterized protein</fullName>
    </submittedName>
</protein>
<feature type="compositionally biased region" description="Low complexity" evidence="2">
    <location>
        <begin position="55"/>
        <end position="65"/>
    </location>
</feature>
<evidence type="ECO:0000256" key="1">
    <source>
        <dbReference type="ARBA" id="ARBA00007879"/>
    </source>
</evidence>
<proteinExistence type="inferred from homology"/>
<keyword evidence="4" id="KW-1185">Reference proteome</keyword>
<comment type="similarity">
    <text evidence="1">Belongs to the alkB family.</text>
</comment>
<evidence type="ECO:0000313" key="4">
    <source>
        <dbReference type="Proteomes" id="UP000017836"/>
    </source>
</evidence>
<dbReference type="EMBL" id="KI392798">
    <property type="protein sequence ID" value="ERN10782.1"/>
    <property type="molecule type" value="Genomic_DNA"/>
</dbReference>
<reference evidence="4" key="1">
    <citation type="journal article" date="2013" name="Science">
        <title>The Amborella genome and the evolution of flowering plants.</title>
        <authorList>
            <consortium name="Amborella Genome Project"/>
        </authorList>
    </citation>
    <scope>NUCLEOTIDE SEQUENCE [LARGE SCALE GENOMIC DNA]</scope>
</reference>
<dbReference type="Gene3D" id="2.60.120.590">
    <property type="entry name" value="Alpha-ketoglutarate-dependent dioxygenase AlkB-like"/>
    <property type="match status" value="1"/>
</dbReference>
<dbReference type="GO" id="GO:0032451">
    <property type="term" value="F:demethylase activity"/>
    <property type="evidence" value="ECO:0007669"/>
    <property type="project" value="InterPro"/>
</dbReference>
<feature type="region of interest" description="Disordered" evidence="2">
    <location>
        <begin position="33"/>
        <end position="65"/>
    </location>
</feature>
<sequence>MERYEKTKEERETRESKRFAEILSDRIRQLASGKLDQDSLSNGHFCEDQRVPTRSGEASLSSLEGSNYGDRRVAHWRGKTHRSRQVSQTEEFDESLTNTSGSRVPMRSGETSLSSLEGSRYRDRRVAHGRDMRDRSGRFSQTKEFDESLNSEVQKKNSLMRDEREWIRLTQVARKKDYVCLERINGKLVNIVKGLELHTCVFNATEQKTIVDYVYSLPEMGRKNELRGILWHLTGTVFLRLAEFDSDLGESLGPGRISCSYEIIGNWSSLSRPSKYYMDFAANLVSAWFKGLVHI</sequence>
<accession>W1PLB0</accession>